<gene>
    <name evidence="2" type="ORF">PRK78_004250</name>
</gene>
<proteinExistence type="predicted"/>
<evidence type="ECO:0000313" key="3">
    <source>
        <dbReference type="Proteomes" id="UP001219355"/>
    </source>
</evidence>
<name>A0AAF0IJD1_9EURO</name>
<evidence type="ECO:0000256" key="1">
    <source>
        <dbReference type="SAM" id="MobiDB-lite"/>
    </source>
</evidence>
<dbReference type="Proteomes" id="UP001219355">
    <property type="component" value="Chromosome 2"/>
</dbReference>
<dbReference type="AlphaFoldDB" id="A0AAF0IJD1"/>
<sequence length="100" mass="10776">MATVAPKTIELQFIDLGVGFGWAGKVPETKKQIRNSMATVLMMFPQILPRKKGGGLTSYSNGLDIKESLCRTKGDQADTTADEPSQDNSVSGNVFVRGDL</sequence>
<feature type="region of interest" description="Disordered" evidence="1">
    <location>
        <begin position="73"/>
        <end position="100"/>
    </location>
</feature>
<dbReference type="EMBL" id="CP120628">
    <property type="protein sequence ID" value="WEW58782.1"/>
    <property type="molecule type" value="Genomic_DNA"/>
</dbReference>
<organism evidence="2 3">
    <name type="scientific">Emydomyces testavorans</name>
    <dbReference type="NCBI Taxonomy" id="2070801"/>
    <lineage>
        <taxon>Eukaryota</taxon>
        <taxon>Fungi</taxon>
        <taxon>Dikarya</taxon>
        <taxon>Ascomycota</taxon>
        <taxon>Pezizomycotina</taxon>
        <taxon>Eurotiomycetes</taxon>
        <taxon>Eurotiomycetidae</taxon>
        <taxon>Onygenales</taxon>
        <taxon>Nannizziopsiaceae</taxon>
        <taxon>Emydomyces</taxon>
    </lineage>
</organism>
<evidence type="ECO:0000313" key="2">
    <source>
        <dbReference type="EMBL" id="WEW58782.1"/>
    </source>
</evidence>
<keyword evidence="3" id="KW-1185">Reference proteome</keyword>
<reference evidence="2" key="1">
    <citation type="submission" date="2023-03" db="EMBL/GenBank/DDBJ databases">
        <title>Emydomyces testavorans Genome Sequence.</title>
        <authorList>
            <person name="Hoyer L."/>
        </authorList>
    </citation>
    <scope>NUCLEOTIDE SEQUENCE</scope>
    <source>
        <strain evidence="2">16-2883</strain>
    </source>
</reference>
<protein>
    <submittedName>
        <fullName evidence="2">Uncharacterized protein</fullName>
    </submittedName>
</protein>
<accession>A0AAF0IJD1</accession>